<dbReference type="PANTHER" id="PTHR31303:SF1">
    <property type="entry name" value="CTP-DEPENDENT DIACYLGLYCEROL KINASE 1"/>
    <property type="match status" value="1"/>
</dbReference>
<feature type="transmembrane region" description="Helical" evidence="1">
    <location>
        <begin position="14"/>
        <end position="33"/>
    </location>
</feature>
<proteinExistence type="predicted"/>
<feature type="transmembrane region" description="Helical" evidence="1">
    <location>
        <begin position="191"/>
        <end position="210"/>
    </location>
</feature>
<organism evidence="2 3">
    <name type="scientific">Trichormus variabilis NIES-23</name>
    <dbReference type="NCBI Taxonomy" id="1973479"/>
    <lineage>
        <taxon>Bacteria</taxon>
        <taxon>Bacillati</taxon>
        <taxon>Cyanobacteriota</taxon>
        <taxon>Cyanophyceae</taxon>
        <taxon>Nostocales</taxon>
        <taxon>Nostocaceae</taxon>
        <taxon>Trichormus</taxon>
    </lineage>
</organism>
<dbReference type="Proteomes" id="UP000217507">
    <property type="component" value="Chromosome"/>
</dbReference>
<keyword evidence="1" id="KW-0812">Transmembrane</keyword>
<dbReference type="PANTHER" id="PTHR31303">
    <property type="entry name" value="CTP-DEPENDENT DIACYLGLYCEROL KINASE 1"/>
    <property type="match status" value="1"/>
</dbReference>
<feature type="transmembrane region" description="Helical" evidence="1">
    <location>
        <begin position="166"/>
        <end position="185"/>
    </location>
</feature>
<keyword evidence="2" id="KW-0808">Transferase</keyword>
<reference evidence="2 3" key="1">
    <citation type="submission" date="2017-06" db="EMBL/GenBank/DDBJ databases">
        <title>Genome sequencing of cyanobaciteial culture collection at National Institute for Environmental Studies (NIES).</title>
        <authorList>
            <person name="Hirose Y."/>
            <person name="Shimura Y."/>
            <person name="Fujisawa T."/>
            <person name="Nakamura Y."/>
            <person name="Kawachi M."/>
        </authorList>
    </citation>
    <scope>NUCLEOTIDE SEQUENCE [LARGE SCALE GENOMIC DNA]</scope>
    <source>
        <strain evidence="2 3">NIES-23</strain>
    </source>
</reference>
<dbReference type="GO" id="GO:0016779">
    <property type="term" value="F:nucleotidyltransferase activity"/>
    <property type="evidence" value="ECO:0007669"/>
    <property type="project" value="UniProtKB-KW"/>
</dbReference>
<dbReference type="InterPro" id="IPR037997">
    <property type="entry name" value="Dgk1-like"/>
</dbReference>
<keyword evidence="1" id="KW-1133">Transmembrane helix</keyword>
<accession>A0A1Z4KE23</accession>
<sequence>MLNLVSELISTPPLWLQITIVAAWVFFILAIAGLVNRFATSDSEIVRKIVHIGAGHVILLAWWLDIPASVGIGASVVASIVTLLSYIFPLLPGINSVGRQSLGTFFYAVSVGILVAWFWHIQQPQYAAIGMMVMAWGDGLAALVGQRFGKHKYKLLGAQKSWEGSLTMALASYLVCSLILLGVLGNVWQTWLVSLAVAFVATSLEAFSLLGVDNLTVPLGSAAIAFALIQFWPLH</sequence>
<name>A0A1Z4KE23_ANAVA</name>
<evidence type="ECO:0000256" key="1">
    <source>
        <dbReference type="SAM" id="Phobius"/>
    </source>
</evidence>
<feature type="transmembrane region" description="Helical" evidence="1">
    <location>
        <begin position="102"/>
        <end position="120"/>
    </location>
</feature>
<feature type="transmembrane region" description="Helical" evidence="1">
    <location>
        <begin position="45"/>
        <end position="64"/>
    </location>
</feature>
<keyword evidence="2" id="KW-0548">Nucleotidyltransferase</keyword>
<gene>
    <name evidence="2" type="ORF">NIES23_00020</name>
</gene>
<dbReference type="GO" id="GO:0004143">
    <property type="term" value="F:ATP-dependent diacylglycerol kinase activity"/>
    <property type="evidence" value="ECO:0007669"/>
    <property type="project" value="InterPro"/>
</dbReference>
<feature type="transmembrane region" description="Helical" evidence="1">
    <location>
        <begin position="217"/>
        <end position="234"/>
    </location>
</feature>
<protein>
    <submittedName>
        <fullName evidence="2">Phosphatidate cytidylyltransferase</fullName>
    </submittedName>
</protein>
<dbReference type="AlphaFoldDB" id="A0A1Z4KE23"/>
<evidence type="ECO:0000313" key="2">
    <source>
        <dbReference type="EMBL" id="BAY67230.1"/>
    </source>
</evidence>
<feature type="transmembrane region" description="Helical" evidence="1">
    <location>
        <begin position="126"/>
        <end position="145"/>
    </location>
</feature>
<evidence type="ECO:0000313" key="3">
    <source>
        <dbReference type="Proteomes" id="UP000217507"/>
    </source>
</evidence>
<dbReference type="EMBL" id="AP018216">
    <property type="protein sequence ID" value="BAY67230.1"/>
    <property type="molecule type" value="Genomic_DNA"/>
</dbReference>
<keyword evidence="1" id="KW-0472">Membrane</keyword>
<feature type="transmembrane region" description="Helical" evidence="1">
    <location>
        <begin position="70"/>
        <end position="90"/>
    </location>
</feature>